<evidence type="ECO:0000256" key="5">
    <source>
        <dbReference type="ARBA" id="ARBA00022801"/>
    </source>
</evidence>
<evidence type="ECO:0000256" key="1">
    <source>
        <dbReference type="ARBA" id="ARBA00004239"/>
    </source>
</evidence>
<name>A0A9W9G5Y1_9EURO</name>
<dbReference type="GO" id="GO:0004252">
    <property type="term" value="F:serine-type endopeptidase activity"/>
    <property type="evidence" value="ECO:0007669"/>
    <property type="project" value="UniProtKB-UniRule"/>
</dbReference>
<dbReference type="InterPro" id="IPR015366">
    <property type="entry name" value="S53_propep"/>
</dbReference>
<dbReference type="RefSeq" id="XP_056480038.1">
    <property type="nucleotide sequence ID" value="XM_056612814.1"/>
</dbReference>
<keyword evidence="7 9" id="KW-0106">Calcium</keyword>
<feature type="chain" id="PRO_5040890631" evidence="10">
    <location>
        <begin position="19"/>
        <end position="671"/>
    </location>
</feature>
<dbReference type="PROSITE" id="PS51695">
    <property type="entry name" value="SEDOLISIN"/>
    <property type="match status" value="1"/>
</dbReference>
<protein>
    <submittedName>
        <fullName evidence="12">Aorsin</fullName>
    </submittedName>
</protein>
<feature type="binding site" evidence="9">
    <location>
        <position position="629"/>
    </location>
    <ligand>
        <name>Ca(2+)</name>
        <dbReference type="ChEBI" id="CHEBI:29108"/>
    </ligand>
</feature>
<evidence type="ECO:0000256" key="7">
    <source>
        <dbReference type="ARBA" id="ARBA00022837"/>
    </source>
</evidence>
<keyword evidence="13" id="KW-1185">Reference proteome</keyword>
<evidence type="ECO:0000256" key="8">
    <source>
        <dbReference type="ARBA" id="ARBA00023145"/>
    </source>
</evidence>
<evidence type="ECO:0000313" key="12">
    <source>
        <dbReference type="EMBL" id="KAJ5112265.1"/>
    </source>
</evidence>
<evidence type="ECO:0000259" key="11">
    <source>
        <dbReference type="PROSITE" id="PS51695"/>
    </source>
</evidence>
<evidence type="ECO:0000256" key="9">
    <source>
        <dbReference type="PROSITE-ProRule" id="PRU01032"/>
    </source>
</evidence>
<dbReference type="PANTHER" id="PTHR14218:SF19">
    <property type="entry name" value="SERINE PROTEASE AORO, PUTATIVE (AFU_ORTHOLOGUE AFUA_6G10250)-RELATED"/>
    <property type="match status" value="1"/>
</dbReference>
<dbReference type="EMBL" id="JAPQKI010000001">
    <property type="protein sequence ID" value="KAJ5112265.1"/>
    <property type="molecule type" value="Genomic_DNA"/>
</dbReference>
<feature type="binding site" evidence="9">
    <location>
        <position position="650"/>
    </location>
    <ligand>
        <name>Ca(2+)</name>
        <dbReference type="ChEBI" id="CHEBI:29108"/>
    </ligand>
</feature>
<sequence length="671" mass="73443">MLVSQILAVLAAAAFVGAVPAPHATNRRHVLHEKRERLSHDWVRGDRVEKSAMLPVRIGLTQNNLEKGYDFLMDVSNPSSTRYGQYWTADEVHDMFAPSAQAVDQVREWLHSSGIDPSRVVHSDNKGWIAFDAYAHEAEKLFMTEFYEHKHVASEGMKIGCDKYHVPDHLQGHIDYITPGIKLTPVVKKHKKTKRASHLAHSKPSLEGVFSTEAKYSIPAKALSLSSDLQGCGYNMTPTCIKALYGIPDATKASKKNSLGLYEQGDYFAKSDLDLFYKDHARWVPQGTYPIPALIDGANFSVPSDSSLNTGESNIDIDLAYSLIYPQSVTLYQVDDQLYEPEEVATTNLFNTFLDALDGSYCTYSAYGETGNNPSIDPVYPDNREGGYKGKLQCGIYKPTNVISASYGQAEADLPVSYTKRQCNEFMKLGLQGHSILFASGDYGVASFAGDGSANGCLGPDQKIFNPQYPSNCPYVTSVGGTMIYPDQTVNDEESVMHVNLGGTASNFSSAGGFSNYFPQPGYQKKSVKKYFEKAGLDYPFYEELQVDVNSTSGLYNRIGGAYPDVSANGARFPAYTGGVKHHYYGASLASPLFASVLNLINEERLAKGKGPVGFVNPVLYAHPEVLNDITNGTNAGCGTYGFSAIEGWDPATGLGTPNYPKMKEFFLSLP</sequence>
<keyword evidence="5 9" id="KW-0378">Hydrolase</keyword>
<evidence type="ECO:0000256" key="10">
    <source>
        <dbReference type="SAM" id="SignalP"/>
    </source>
</evidence>
<keyword evidence="3 9" id="KW-0479">Metal-binding</keyword>
<dbReference type="PANTHER" id="PTHR14218">
    <property type="entry name" value="PROTEASE S8 TRIPEPTIDYL PEPTIDASE I CLN2"/>
    <property type="match status" value="1"/>
</dbReference>
<dbReference type="SMART" id="SM00944">
    <property type="entry name" value="Pro-kuma_activ"/>
    <property type="match status" value="1"/>
</dbReference>
<dbReference type="GO" id="GO:0005576">
    <property type="term" value="C:extracellular region"/>
    <property type="evidence" value="ECO:0007669"/>
    <property type="project" value="UniProtKB-SubCell"/>
</dbReference>
<dbReference type="InterPro" id="IPR036852">
    <property type="entry name" value="Peptidase_S8/S53_dom_sf"/>
</dbReference>
<dbReference type="OrthoDB" id="409122at2759"/>
<dbReference type="SUPFAM" id="SSF54897">
    <property type="entry name" value="Protease propeptides/inhibitors"/>
    <property type="match status" value="1"/>
</dbReference>
<evidence type="ECO:0000313" key="13">
    <source>
        <dbReference type="Proteomes" id="UP001149074"/>
    </source>
</evidence>
<dbReference type="AlphaFoldDB" id="A0A9W9G5Y1"/>
<feature type="active site" description="Charge relay system" evidence="9">
    <location>
        <position position="312"/>
    </location>
</feature>
<dbReference type="SUPFAM" id="SSF52743">
    <property type="entry name" value="Subtilisin-like"/>
    <property type="match status" value="1"/>
</dbReference>
<reference evidence="12" key="1">
    <citation type="submission" date="2022-11" db="EMBL/GenBank/DDBJ databases">
        <authorList>
            <person name="Petersen C."/>
        </authorList>
    </citation>
    <scope>NUCLEOTIDE SEQUENCE</scope>
    <source>
        <strain evidence="12">IBT 30761</strain>
    </source>
</reference>
<keyword evidence="2 9" id="KW-0645">Protease</keyword>
<comment type="cofactor">
    <cofactor evidence="9">
        <name>Ca(2+)</name>
        <dbReference type="ChEBI" id="CHEBI:29108"/>
    </cofactor>
    <text evidence="9">Binds 1 Ca(2+) ion per subunit.</text>
</comment>
<feature type="binding site" evidence="9">
    <location>
        <position position="630"/>
    </location>
    <ligand>
        <name>Ca(2+)</name>
        <dbReference type="ChEBI" id="CHEBI:29108"/>
    </ligand>
</feature>
<dbReference type="Gene3D" id="3.40.50.200">
    <property type="entry name" value="Peptidase S8/S53 domain"/>
    <property type="match status" value="1"/>
</dbReference>
<keyword evidence="8" id="KW-0865">Zymogen</keyword>
<dbReference type="Pfam" id="PF09286">
    <property type="entry name" value="Pro-kuma_activ"/>
    <property type="match status" value="1"/>
</dbReference>
<dbReference type="GO" id="GO:0046872">
    <property type="term" value="F:metal ion binding"/>
    <property type="evidence" value="ECO:0007669"/>
    <property type="project" value="UniProtKB-UniRule"/>
</dbReference>
<dbReference type="InterPro" id="IPR050819">
    <property type="entry name" value="Tripeptidyl-peptidase_I"/>
</dbReference>
<keyword evidence="6 9" id="KW-0720">Serine protease</keyword>
<feature type="active site" description="Charge relay system" evidence="9">
    <location>
        <position position="316"/>
    </location>
</feature>
<reference evidence="12" key="2">
    <citation type="journal article" date="2023" name="IMA Fungus">
        <title>Comparative genomic study of the Penicillium genus elucidates a diverse pangenome and 15 lateral gene transfer events.</title>
        <authorList>
            <person name="Petersen C."/>
            <person name="Sorensen T."/>
            <person name="Nielsen M.R."/>
            <person name="Sondergaard T.E."/>
            <person name="Sorensen J.L."/>
            <person name="Fitzpatrick D.A."/>
            <person name="Frisvad J.C."/>
            <person name="Nielsen K.L."/>
        </authorList>
    </citation>
    <scope>NUCLEOTIDE SEQUENCE</scope>
    <source>
        <strain evidence="12">IBT 30761</strain>
    </source>
</reference>
<evidence type="ECO:0000256" key="2">
    <source>
        <dbReference type="ARBA" id="ARBA00022670"/>
    </source>
</evidence>
<comment type="caution">
    <text evidence="12">The sequence shown here is derived from an EMBL/GenBank/DDBJ whole genome shotgun (WGS) entry which is preliminary data.</text>
</comment>
<dbReference type="InterPro" id="IPR030400">
    <property type="entry name" value="Sedolisin_dom"/>
</dbReference>
<evidence type="ECO:0000256" key="4">
    <source>
        <dbReference type="ARBA" id="ARBA00022729"/>
    </source>
</evidence>
<organism evidence="12 13">
    <name type="scientific">Penicillium argentinense</name>
    <dbReference type="NCBI Taxonomy" id="1131581"/>
    <lineage>
        <taxon>Eukaryota</taxon>
        <taxon>Fungi</taxon>
        <taxon>Dikarya</taxon>
        <taxon>Ascomycota</taxon>
        <taxon>Pezizomycotina</taxon>
        <taxon>Eurotiomycetes</taxon>
        <taxon>Eurotiomycetidae</taxon>
        <taxon>Eurotiales</taxon>
        <taxon>Aspergillaceae</taxon>
        <taxon>Penicillium</taxon>
    </lineage>
</organism>
<proteinExistence type="predicted"/>
<dbReference type="CDD" id="cd11377">
    <property type="entry name" value="Pro-peptidase_S53"/>
    <property type="match status" value="1"/>
</dbReference>
<feature type="signal peptide" evidence="10">
    <location>
        <begin position="1"/>
        <end position="18"/>
    </location>
</feature>
<dbReference type="GO" id="GO:0008240">
    <property type="term" value="F:tripeptidyl-peptidase activity"/>
    <property type="evidence" value="ECO:0007669"/>
    <property type="project" value="TreeGrafter"/>
</dbReference>
<evidence type="ECO:0000256" key="6">
    <source>
        <dbReference type="ARBA" id="ARBA00022825"/>
    </source>
</evidence>
<accession>A0A9W9G5Y1</accession>
<keyword evidence="4 10" id="KW-0732">Signal</keyword>
<comment type="subcellular location">
    <subcellularLocation>
        <location evidence="1">Secreted</location>
        <location evidence="1">Extracellular space</location>
    </subcellularLocation>
</comment>
<feature type="binding site" evidence="9">
    <location>
        <position position="648"/>
    </location>
    <ligand>
        <name>Ca(2+)</name>
        <dbReference type="ChEBI" id="CHEBI:29108"/>
    </ligand>
</feature>
<feature type="active site" description="Charge relay system" evidence="9">
    <location>
        <position position="588"/>
    </location>
</feature>
<evidence type="ECO:0000256" key="3">
    <source>
        <dbReference type="ARBA" id="ARBA00022723"/>
    </source>
</evidence>
<feature type="domain" description="Peptidase S53" evidence="11">
    <location>
        <begin position="235"/>
        <end position="670"/>
    </location>
</feature>
<gene>
    <name evidence="12" type="ORF">N7532_000310</name>
</gene>
<dbReference type="GeneID" id="81351793"/>
<dbReference type="GO" id="GO:0006508">
    <property type="term" value="P:proteolysis"/>
    <property type="evidence" value="ECO:0007669"/>
    <property type="project" value="UniProtKB-KW"/>
</dbReference>
<dbReference type="Proteomes" id="UP001149074">
    <property type="component" value="Unassembled WGS sequence"/>
</dbReference>
<dbReference type="CDD" id="cd04056">
    <property type="entry name" value="Peptidases_S53"/>
    <property type="match status" value="1"/>
</dbReference>